<dbReference type="RefSeq" id="WP_021686989.1">
    <property type="nucleotide sequence ID" value="NZ_KI260564.1"/>
</dbReference>
<evidence type="ECO:0000256" key="1">
    <source>
        <dbReference type="SAM" id="SignalP"/>
    </source>
</evidence>
<feature type="chain" id="PRO_5046062925" description="Lipoprotein" evidence="1">
    <location>
        <begin position="25"/>
        <end position="341"/>
    </location>
</feature>
<name>A0ABN0P047_TRELE</name>
<sequence length="341" mass="37683">MVKTFEKYTSVALLCMSLSLFSCAGVPGKSSVHTNVSDSEQKTVNKNGKKLLLVHKGSDMSQEHRADHLNEYMQTLQNIIFKAQNIPDETQNGKAFSSAFTALITDTNGKALVNKNISVKYPSGINDGEPVYALEELQSDENGMVSFNAPVPEFSCNAQLLFYPTPSTMEKEVLEYAEQHALQFPFKVRTNKRTSPLSIAILDYSASGKPITNNSLSSSALLKAVYRKGFRSAGNSDFVSEINDGNIEKLYKSASALFRGTIKYLIFGTVKYVQPIEKTEAGLYKALMQADISVMEMGSGKIVLHKVMPLSAEDKSEWNVLDLIRNKIFATEMADSLYYGL</sequence>
<reference evidence="2 3" key="1">
    <citation type="submission" date="2013-08" db="EMBL/GenBank/DDBJ databases">
        <authorList>
            <person name="Weinstock G."/>
            <person name="Sodergren E."/>
            <person name="Wylie T."/>
            <person name="Fulton L."/>
            <person name="Fulton R."/>
            <person name="Fronick C."/>
            <person name="O'Laughlin M."/>
            <person name="Godfrey J."/>
            <person name="Miner T."/>
            <person name="Herter B."/>
            <person name="Appelbaum E."/>
            <person name="Cordes M."/>
            <person name="Lek S."/>
            <person name="Wollam A."/>
            <person name="Pepin K.H."/>
            <person name="Palsikar V.B."/>
            <person name="Mitreva M."/>
            <person name="Wilson R.K."/>
        </authorList>
    </citation>
    <scope>NUCLEOTIDE SEQUENCE [LARGE SCALE GENOMIC DNA]</scope>
    <source>
        <strain evidence="2 3">ATCC 700332</strain>
    </source>
</reference>
<comment type="caution">
    <text evidence="2">The sequence shown here is derived from an EMBL/GenBank/DDBJ whole genome shotgun (WGS) entry which is preliminary data.</text>
</comment>
<keyword evidence="3" id="KW-1185">Reference proteome</keyword>
<accession>A0ABN0P047</accession>
<dbReference type="PROSITE" id="PS51257">
    <property type="entry name" value="PROKAR_LIPOPROTEIN"/>
    <property type="match status" value="1"/>
</dbReference>
<dbReference type="Proteomes" id="UP000016649">
    <property type="component" value="Unassembled WGS sequence"/>
</dbReference>
<feature type="signal peptide" evidence="1">
    <location>
        <begin position="1"/>
        <end position="24"/>
    </location>
</feature>
<evidence type="ECO:0000313" key="2">
    <source>
        <dbReference type="EMBL" id="ERJ93676.1"/>
    </source>
</evidence>
<evidence type="ECO:0008006" key="4">
    <source>
        <dbReference type="Google" id="ProtNLM"/>
    </source>
</evidence>
<keyword evidence="1" id="KW-0732">Signal</keyword>
<proteinExistence type="predicted"/>
<gene>
    <name evidence="2" type="ORF">HMPREF9193_00769</name>
</gene>
<protein>
    <recommendedName>
        <fullName evidence="4">Lipoprotein</fullName>
    </recommendedName>
</protein>
<organism evidence="2 3">
    <name type="scientific">Treponema lecithinolyticum ATCC 700332</name>
    <dbReference type="NCBI Taxonomy" id="1321815"/>
    <lineage>
        <taxon>Bacteria</taxon>
        <taxon>Pseudomonadati</taxon>
        <taxon>Spirochaetota</taxon>
        <taxon>Spirochaetia</taxon>
        <taxon>Spirochaetales</taxon>
        <taxon>Treponemataceae</taxon>
        <taxon>Treponema</taxon>
    </lineage>
</organism>
<evidence type="ECO:0000313" key="3">
    <source>
        <dbReference type="Proteomes" id="UP000016649"/>
    </source>
</evidence>
<dbReference type="EMBL" id="AWVH01000023">
    <property type="protein sequence ID" value="ERJ93676.1"/>
    <property type="molecule type" value="Genomic_DNA"/>
</dbReference>